<dbReference type="InterPro" id="IPR002347">
    <property type="entry name" value="SDR_fam"/>
</dbReference>
<dbReference type="InterPro" id="IPR057326">
    <property type="entry name" value="KR_dom"/>
</dbReference>
<accession>A0A9P9J845</accession>
<dbReference type="PANTHER" id="PTHR24321:SF12">
    <property type="entry name" value="SHORT-CHAIN DEHYDROGENASE_REDUCTASE FAMILY, PUTATIVE (AFU_ORTHOLOGUE AFUA_5G14340)-RELATED"/>
    <property type="match status" value="1"/>
</dbReference>
<evidence type="ECO:0000313" key="6">
    <source>
        <dbReference type="Proteomes" id="UP000738349"/>
    </source>
</evidence>
<dbReference type="AlphaFoldDB" id="A0A9P9J845"/>
<reference evidence="5" key="1">
    <citation type="journal article" date="2021" name="Nat. Commun.">
        <title>Genetic determinants of endophytism in the Arabidopsis root mycobiome.</title>
        <authorList>
            <person name="Mesny F."/>
            <person name="Miyauchi S."/>
            <person name="Thiergart T."/>
            <person name="Pickel B."/>
            <person name="Atanasova L."/>
            <person name="Karlsson M."/>
            <person name="Huettel B."/>
            <person name="Barry K.W."/>
            <person name="Haridas S."/>
            <person name="Chen C."/>
            <person name="Bauer D."/>
            <person name="Andreopoulos W."/>
            <person name="Pangilinan J."/>
            <person name="LaButti K."/>
            <person name="Riley R."/>
            <person name="Lipzen A."/>
            <person name="Clum A."/>
            <person name="Drula E."/>
            <person name="Henrissat B."/>
            <person name="Kohler A."/>
            <person name="Grigoriev I.V."/>
            <person name="Martin F.M."/>
            <person name="Hacquard S."/>
        </authorList>
    </citation>
    <scope>NUCLEOTIDE SEQUENCE</scope>
    <source>
        <strain evidence="5">MPI-CAGE-AT-0147</strain>
    </source>
</reference>
<gene>
    <name evidence="5" type="ORF">EDB81DRAFT_756461</name>
</gene>
<dbReference type="OrthoDB" id="47007at2759"/>
<dbReference type="InterPro" id="IPR036291">
    <property type="entry name" value="NAD(P)-bd_dom_sf"/>
</dbReference>
<evidence type="ECO:0000313" key="5">
    <source>
        <dbReference type="EMBL" id="KAH7155942.1"/>
    </source>
</evidence>
<dbReference type="PANTHER" id="PTHR24321">
    <property type="entry name" value="DEHYDROGENASES, SHORT CHAIN"/>
    <property type="match status" value="1"/>
</dbReference>
<dbReference type="PRINTS" id="PR00080">
    <property type="entry name" value="SDRFAMILY"/>
</dbReference>
<dbReference type="EMBL" id="JAGMUV010000005">
    <property type="protein sequence ID" value="KAH7155942.1"/>
    <property type="molecule type" value="Genomic_DNA"/>
</dbReference>
<feature type="domain" description="Ketoreductase" evidence="4">
    <location>
        <begin position="5"/>
        <end position="209"/>
    </location>
</feature>
<sequence length="270" mass="28631">MELSGPAIVTGAASGIGQAIALRFAELGCSQLYLVDKVAAGLEETKSLILKAARRPDLEVVCHDCDLTGVDQGRDGVEVTDGIVRAAVKAFGRVNHLVNCAGIPGGFLTSQEMDVELFDAVQRLNVRASWLLQRAVIRQMLQQEIQGTGSERGSIVNIGSMVSHRGVPRMPAYVTSKHAIIGFTRAEAIDWAAHGIRVNSVSPGLIETNLGAMIPEEVRKRELAPLLQKTAMGREGSPREVAEAVAFLCSRGASFITGADLSVDGGLMAS</sequence>
<name>A0A9P9J845_9HYPO</name>
<dbReference type="Proteomes" id="UP000738349">
    <property type="component" value="Unassembled WGS sequence"/>
</dbReference>
<protein>
    <recommendedName>
        <fullName evidence="4">Ketoreductase domain-containing protein</fullName>
    </recommendedName>
</protein>
<dbReference type="PRINTS" id="PR00081">
    <property type="entry name" value="GDHRDH"/>
</dbReference>
<evidence type="ECO:0000256" key="3">
    <source>
        <dbReference type="ARBA" id="ARBA00023002"/>
    </source>
</evidence>
<dbReference type="FunFam" id="3.40.50.720:FF:000084">
    <property type="entry name" value="Short-chain dehydrogenase reductase"/>
    <property type="match status" value="1"/>
</dbReference>
<dbReference type="CDD" id="cd05233">
    <property type="entry name" value="SDR_c"/>
    <property type="match status" value="1"/>
</dbReference>
<evidence type="ECO:0000256" key="2">
    <source>
        <dbReference type="ARBA" id="ARBA00022857"/>
    </source>
</evidence>
<evidence type="ECO:0000256" key="1">
    <source>
        <dbReference type="ARBA" id="ARBA00006484"/>
    </source>
</evidence>
<evidence type="ECO:0000259" key="4">
    <source>
        <dbReference type="SMART" id="SM00822"/>
    </source>
</evidence>
<dbReference type="Pfam" id="PF13561">
    <property type="entry name" value="adh_short_C2"/>
    <property type="match status" value="1"/>
</dbReference>
<proteinExistence type="inferred from homology"/>
<comment type="caution">
    <text evidence="5">The sequence shown here is derived from an EMBL/GenBank/DDBJ whole genome shotgun (WGS) entry which is preliminary data.</text>
</comment>
<comment type="similarity">
    <text evidence="1">Belongs to the short-chain dehydrogenases/reductases (SDR) family.</text>
</comment>
<keyword evidence="2" id="KW-0521">NADP</keyword>
<dbReference type="SUPFAM" id="SSF51735">
    <property type="entry name" value="NAD(P)-binding Rossmann-fold domains"/>
    <property type="match status" value="1"/>
</dbReference>
<keyword evidence="6" id="KW-1185">Reference proteome</keyword>
<dbReference type="SMART" id="SM00822">
    <property type="entry name" value="PKS_KR"/>
    <property type="match status" value="1"/>
</dbReference>
<keyword evidence="3" id="KW-0560">Oxidoreductase</keyword>
<organism evidence="5 6">
    <name type="scientific">Dactylonectria macrodidyma</name>
    <dbReference type="NCBI Taxonomy" id="307937"/>
    <lineage>
        <taxon>Eukaryota</taxon>
        <taxon>Fungi</taxon>
        <taxon>Dikarya</taxon>
        <taxon>Ascomycota</taxon>
        <taxon>Pezizomycotina</taxon>
        <taxon>Sordariomycetes</taxon>
        <taxon>Hypocreomycetidae</taxon>
        <taxon>Hypocreales</taxon>
        <taxon>Nectriaceae</taxon>
        <taxon>Dactylonectria</taxon>
    </lineage>
</organism>
<dbReference type="Gene3D" id="3.40.50.720">
    <property type="entry name" value="NAD(P)-binding Rossmann-like Domain"/>
    <property type="match status" value="1"/>
</dbReference>
<dbReference type="GO" id="GO:0016491">
    <property type="term" value="F:oxidoreductase activity"/>
    <property type="evidence" value="ECO:0007669"/>
    <property type="project" value="UniProtKB-KW"/>
</dbReference>